<dbReference type="Pfam" id="PF01230">
    <property type="entry name" value="HIT"/>
    <property type="match status" value="1"/>
</dbReference>
<comment type="caution">
    <text evidence="2">Lacks conserved residue(s) required for the propagation of feature annotation.</text>
</comment>
<accession>A0A0G0HYP3</accession>
<protein>
    <submittedName>
        <fullName evidence="4">Histidine triad (HIT) protein</fullName>
    </submittedName>
</protein>
<dbReference type="GO" id="GO:0009117">
    <property type="term" value="P:nucleotide metabolic process"/>
    <property type="evidence" value="ECO:0007669"/>
    <property type="project" value="TreeGrafter"/>
</dbReference>
<comment type="caution">
    <text evidence="4">The sequence shown here is derived from an EMBL/GenBank/DDBJ whole genome shotgun (WGS) entry which is preliminary data.</text>
</comment>
<dbReference type="InterPro" id="IPR001310">
    <property type="entry name" value="Histidine_triad_HIT"/>
</dbReference>
<gene>
    <name evidence="4" type="ORF">US62_C0042G0002</name>
</gene>
<dbReference type="SUPFAM" id="SSF54197">
    <property type="entry name" value="HIT-like"/>
    <property type="match status" value="1"/>
</dbReference>
<evidence type="ECO:0000313" key="5">
    <source>
        <dbReference type="Proteomes" id="UP000034603"/>
    </source>
</evidence>
<dbReference type="Gene3D" id="3.30.428.10">
    <property type="entry name" value="HIT-like"/>
    <property type="match status" value="1"/>
</dbReference>
<name>A0A0G0HYP3_9BACT</name>
<dbReference type="PRINTS" id="PR00332">
    <property type="entry name" value="HISTRIAD"/>
</dbReference>
<dbReference type="GO" id="GO:0003824">
    <property type="term" value="F:catalytic activity"/>
    <property type="evidence" value="ECO:0007669"/>
    <property type="project" value="InterPro"/>
</dbReference>
<evidence type="ECO:0000256" key="2">
    <source>
        <dbReference type="PROSITE-ProRule" id="PRU00464"/>
    </source>
</evidence>
<dbReference type="InterPro" id="IPR036265">
    <property type="entry name" value="HIT-like_sf"/>
</dbReference>
<reference evidence="4 5" key="1">
    <citation type="journal article" date="2015" name="Nature">
        <title>rRNA introns, odd ribosomes, and small enigmatic genomes across a large radiation of phyla.</title>
        <authorList>
            <person name="Brown C.T."/>
            <person name="Hug L.A."/>
            <person name="Thomas B.C."/>
            <person name="Sharon I."/>
            <person name="Castelle C.J."/>
            <person name="Singh A."/>
            <person name="Wilkins M.J."/>
            <person name="Williams K.H."/>
            <person name="Banfield J.F."/>
        </authorList>
    </citation>
    <scope>NUCLEOTIDE SEQUENCE [LARGE SCALE GENOMIC DNA]</scope>
</reference>
<dbReference type="PROSITE" id="PS51084">
    <property type="entry name" value="HIT_2"/>
    <property type="match status" value="1"/>
</dbReference>
<dbReference type="PANTHER" id="PTHR46648">
    <property type="entry name" value="HIT FAMILY PROTEIN 1"/>
    <property type="match status" value="1"/>
</dbReference>
<dbReference type="Proteomes" id="UP000034603">
    <property type="component" value="Unassembled WGS sequence"/>
</dbReference>
<evidence type="ECO:0000259" key="3">
    <source>
        <dbReference type="PROSITE" id="PS51084"/>
    </source>
</evidence>
<sequence length="129" mass="14822">MEGCTFCSIVKGDVPALKVYEDNDFVGFLDIAPLNEGHVLLVPRIHYRWTWDVPNFGEYWEAAKKIAQAQIKGLNANMVEFLTHGMDVHHAHIWIVPIYANENFIDSKTRNNFDEGKMMDISEKIKKAL</sequence>
<evidence type="ECO:0000313" key="4">
    <source>
        <dbReference type="EMBL" id="KKQ43775.1"/>
    </source>
</evidence>
<dbReference type="InterPro" id="IPR011146">
    <property type="entry name" value="HIT-like"/>
</dbReference>
<dbReference type="EMBL" id="LBTR01000042">
    <property type="protein sequence ID" value="KKQ43775.1"/>
    <property type="molecule type" value="Genomic_DNA"/>
</dbReference>
<dbReference type="PANTHER" id="PTHR46648:SF1">
    <property type="entry name" value="ADENOSINE 5'-MONOPHOSPHORAMIDASE HNT1"/>
    <property type="match status" value="1"/>
</dbReference>
<feature type="active site" description="Tele-AMP-histidine intermediate" evidence="1">
    <location>
        <position position="92"/>
    </location>
</feature>
<organism evidence="4 5">
    <name type="scientific">Candidatus Woesebacteria bacterium GW2011_GWA1_37_8</name>
    <dbReference type="NCBI Taxonomy" id="1618546"/>
    <lineage>
        <taxon>Bacteria</taxon>
        <taxon>Candidatus Woeseibacteriota</taxon>
    </lineage>
</organism>
<feature type="domain" description="HIT" evidence="3">
    <location>
        <begin position="5"/>
        <end position="105"/>
    </location>
</feature>
<proteinExistence type="predicted"/>
<dbReference type="AlphaFoldDB" id="A0A0G0HYP3"/>
<evidence type="ECO:0000256" key="1">
    <source>
        <dbReference type="PIRSR" id="PIRSR601310-1"/>
    </source>
</evidence>